<dbReference type="NCBIfam" id="TIGR03026">
    <property type="entry name" value="NDP-sugDHase"/>
    <property type="match status" value="1"/>
</dbReference>
<dbReference type="GO" id="GO:0000271">
    <property type="term" value="P:polysaccharide biosynthetic process"/>
    <property type="evidence" value="ECO:0007669"/>
    <property type="project" value="InterPro"/>
</dbReference>
<comment type="caution">
    <text evidence="12">The sequence shown here is derived from an EMBL/GenBank/DDBJ whole genome shotgun (WGS) entry which is preliminary data.</text>
</comment>
<name>A0A6L7F0F7_9ACTN</name>
<evidence type="ECO:0000256" key="10">
    <source>
        <dbReference type="PIRSR" id="PIRSR500134-3"/>
    </source>
</evidence>
<dbReference type="AlphaFoldDB" id="A0A6L7F0F7"/>
<dbReference type="InterPro" id="IPR028357">
    <property type="entry name" value="UDPglc_DH_bac"/>
</dbReference>
<evidence type="ECO:0000256" key="2">
    <source>
        <dbReference type="ARBA" id="ARBA00006601"/>
    </source>
</evidence>
<feature type="binding site" evidence="10">
    <location>
        <position position="152"/>
    </location>
    <ligand>
        <name>NAD(+)</name>
        <dbReference type="ChEBI" id="CHEBI:57540"/>
    </ligand>
</feature>
<gene>
    <name evidence="12" type="ORF">GRQ65_10140</name>
</gene>
<dbReference type="EMBL" id="WUEK01000005">
    <property type="protein sequence ID" value="MXG89911.1"/>
    <property type="molecule type" value="Genomic_DNA"/>
</dbReference>
<keyword evidence="5 7" id="KW-0520">NAD</keyword>
<proteinExistence type="inferred from homology"/>
<evidence type="ECO:0000256" key="6">
    <source>
        <dbReference type="ARBA" id="ARBA00047473"/>
    </source>
</evidence>
<feature type="binding site" evidence="9">
    <location>
        <begin position="149"/>
        <end position="152"/>
    </location>
    <ligand>
        <name>substrate</name>
    </ligand>
</feature>
<evidence type="ECO:0000313" key="12">
    <source>
        <dbReference type="EMBL" id="MXG89911.1"/>
    </source>
</evidence>
<evidence type="ECO:0000256" key="4">
    <source>
        <dbReference type="ARBA" id="ARBA00023002"/>
    </source>
</evidence>
<dbReference type="InterPro" id="IPR014027">
    <property type="entry name" value="UDP-Glc/GDP-Man_DH_C"/>
</dbReference>
<dbReference type="Pfam" id="PF03721">
    <property type="entry name" value="UDPG_MGDP_dh_N"/>
    <property type="match status" value="1"/>
</dbReference>
<keyword evidence="13" id="KW-1185">Reference proteome</keyword>
<keyword evidence="4 7" id="KW-0560">Oxidoreductase</keyword>
<dbReference type="InterPro" id="IPR001732">
    <property type="entry name" value="UDP-Glc/GDP-Man_DH_N"/>
</dbReference>
<dbReference type="InterPro" id="IPR008927">
    <property type="entry name" value="6-PGluconate_DH-like_C_sf"/>
</dbReference>
<dbReference type="InterPro" id="IPR036291">
    <property type="entry name" value="NAD(P)-bd_dom_sf"/>
</dbReference>
<feature type="binding site" evidence="10">
    <location>
        <position position="334"/>
    </location>
    <ligand>
        <name>NAD(+)</name>
        <dbReference type="ChEBI" id="CHEBI:57540"/>
    </ligand>
</feature>
<organism evidence="12 13">
    <name type="scientific">Nocardioides flavescens</name>
    <dbReference type="NCBI Taxonomy" id="2691959"/>
    <lineage>
        <taxon>Bacteria</taxon>
        <taxon>Bacillati</taxon>
        <taxon>Actinomycetota</taxon>
        <taxon>Actinomycetes</taxon>
        <taxon>Propionibacteriales</taxon>
        <taxon>Nocardioidaceae</taxon>
        <taxon>Nocardioides</taxon>
    </lineage>
</organism>
<dbReference type="Pfam" id="PF03720">
    <property type="entry name" value="UDPG_MGDP_dh_C"/>
    <property type="match status" value="1"/>
</dbReference>
<dbReference type="PANTHER" id="PTHR43750">
    <property type="entry name" value="UDP-GLUCOSE 6-DEHYDROGENASE TUAD"/>
    <property type="match status" value="1"/>
</dbReference>
<dbReference type="InterPro" id="IPR017476">
    <property type="entry name" value="UDP-Glc/GDP-Man"/>
</dbReference>
<dbReference type="PIRSF" id="PIRSF500134">
    <property type="entry name" value="UDPglc_DH_bac"/>
    <property type="match status" value="1"/>
</dbReference>
<feature type="binding site" evidence="10">
    <location>
        <position position="267"/>
    </location>
    <ligand>
        <name>NAD(+)</name>
        <dbReference type="ChEBI" id="CHEBI:57540"/>
    </ligand>
</feature>
<evidence type="ECO:0000256" key="9">
    <source>
        <dbReference type="PIRSR" id="PIRSR500134-2"/>
    </source>
</evidence>
<dbReference type="SUPFAM" id="SSF52413">
    <property type="entry name" value="UDP-glucose/GDP-mannose dehydrogenase C-terminal domain"/>
    <property type="match status" value="1"/>
</dbReference>
<dbReference type="PIRSF" id="PIRSF000124">
    <property type="entry name" value="UDPglc_GDPman_dh"/>
    <property type="match status" value="1"/>
</dbReference>
<evidence type="ECO:0000313" key="13">
    <source>
        <dbReference type="Proteomes" id="UP000473325"/>
    </source>
</evidence>
<dbReference type="Gene3D" id="3.40.50.720">
    <property type="entry name" value="NAD(P)-binding Rossmann-like Domain"/>
    <property type="match status" value="2"/>
</dbReference>
<comment type="catalytic activity">
    <reaction evidence="6 7">
        <text>UDP-alpha-D-glucose + 2 NAD(+) + H2O = UDP-alpha-D-glucuronate + 2 NADH + 3 H(+)</text>
        <dbReference type="Rhea" id="RHEA:23596"/>
        <dbReference type="ChEBI" id="CHEBI:15377"/>
        <dbReference type="ChEBI" id="CHEBI:15378"/>
        <dbReference type="ChEBI" id="CHEBI:57540"/>
        <dbReference type="ChEBI" id="CHEBI:57945"/>
        <dbReference type="ChEBI" id="CHEBI:58052"/>
        <dbReference type="ChEBI" id="CHEBI:58885"/>
        <dbReference type="EC" id="1.1.1.22"/>
    </reaction>
</comment>
<feature type="binding site" evidence="10">
    <location>
        <position position="121"/>
    </location>
    <ligand>
        <name>NAD(+)</name>
        <dbReference type="ChEBI" id="CHEBI:57540"/>
    </ligand>
</feature>
<evidence type="ECO:0000256" key="1">
    <source>
        <dbReference type="ARBA" id="ARBA00004701"/>
    </source>
</evidence>
<dbReference type="InterPro" id="IPR036220">
    <property type="entry name" value="UDP-Glc/GDP-Man_DH_C_sf"/>
</dbReference>
<evidence type="ECO:0000256" key="3">
    <source>
        <dbReference type="ARBA" id="ARBA00012954"/>
    </source>
</evidence>
<evidence type="ECO:0000256" key="7">
    <source>
        <dbReference type="PIRNR" id="PIRNR000124"/>
    </source>
</evidence>
<dbReference type="SUPFAM" id="SSF51735">
    <property type="entry name" value="NAD(P)-binding Rossmann-fold domains"/>
    <property type="match status" value="1"/>
</dbReference>
<accession>A0A6L7F0F7</accession>
<reference evidence="12 13" key="1">
    <citation type="submission" date="2019-12" db="EMBL/GenBank/DDBJ databases">
        <authorList>
            <person name="Kun Z."/>
        </authorList>
    </citation>
    <scope>NUCLEOTIDE SEQUENCE [LARGE SCALE GENOMIC DNA]</scope>
    <source>
        <strain evidence="12 13">YIM 123512</strain>
    </source>
</reference>
<dbReference type="Pfam" id="PF00984">
    <property type="entry name" value="UDPG_MGDP_dh"/>
    <property type="match status" value="1"/>
</dbReference>
<dbReference type="Proteomes" id="UP000473325">
    <property type="component" value="Unassembled WGS sequence"/>
</dbReference>
<protein>
    <recommendedName>
        <fullName evidence="3 7">UDP-glucose 6-dehydrogenase</fullName>
        <ecNumber evidence="3 7">1.1.1.22</ecNumber>
    </recommendedName>
</protein>
<evidence type="ECO:0000256" key="5">
    <source>
        <dbReference type="ARBA" id="ARBA00023027"/>
    </source>
</evidence>
<feature type="binding site" evidence="9">
    <location>
        <position position="261"/>
    </location>
    <ligand>
        <name>substrate</name>
    </ligand>
</feature>
<dbReference type="GO" id="GO:0003979">
    <property type="term" value="F:UDP-glucose 6-dehydrogenase activity"/>
    <property type="evidence" value="ECO:0007669"/>
    <property type="project" value="UniProtKB-EC"/>
</dbReference>
<feature type="binding site" evidence="9">
    <location>
        <begin position="253"/>
        <end position="257"/>
    </location>
    <ligand>
        <name>substrate</name>
    </ligand>
</feature>
<dbReference type="EC" id="1.1.1.22" evidence="3 7"/>
<feature type="binding site" evidence="10">
    <location>
        <position position="30"/>
    </location>
    <ligand>
        <name>NAD(+)</name>
        <dbReference type="ChEBI" id="CHEBI:57540"/>
    </ligand>
</feature>
<comment type="pathway">
    <text evidence="1">Nucleotide-sugar biosynthesis; UDP-alpha-D-glucuronate biosynthesis; UDP-alpha-D-glucuronate from UDP-alpha-D-glucose: step 1/1.</text>
</comment>
<comment type="similarity">
    <text evidence="2 7">Belongs to the UDP-glucose/GDP-mannose dehydrogenase family.</text>
</comment>
<evidence type="ECO:0000259" key="11">
    <source>
        <dbReference type="SMART" id="SM00984"/>
    </source>
</evidence>
<dbReference type="InterPro" id="IPR014026">
    <property type="entry name" value="UDP-Glc/GDP-Man_DH_dimer"/>
</dbReference>
<evidence type="ECO:0000256" key="8">
    <source>
        <dbReference type="PIRSR" id="PIRSR500134-1"/>
    </source>
</evidence>
<dbReference type="GO" id="GO:0051287">
    <property type="term" value="F:NAD binding"/>
    <property type="evidence" value="ECO:0007669"/>
    <property type="project" value="InterPro"/>
</dbReference>
<feature type="binding site" evidence="9">
    <location>
        <position position="327"/>
    </location>
    <ligand>
        <name>substrate</name>
    </ligand>
</feature>
<dbReference type="PANTHER" id="PTHR43750:SF3">
    <property type="entry name" value="UDP-GLUCOSE 6-DEHYDROGENASE TUAD"/>
    <property type="match status" value="1"/>
</dbReference>
<feature type="domain" description="UDP-glucose/GDP-mannose dehydrogenase C-terminal" evidence="11">
    <location>
        <begin position="320"/>
        <end position="421"/>
    </location>
</feature>
<feature type="active site" description="Nucleophile" evidence="8">
    <location>
        <position position="264"/>
    </location>
</feature>
<dbReference type="SMART" id="SM00984">
    <property type="entry name" value="UDPG_MGDP_dh_C"/>
    <property type="match status" value="1"/>
</dbReference>
<dbReference type="GO" id="GO:0006065">
    <property type="term" value="P:UDP-glucuronate biosynthetic process"/>
    <property type="evidence" value="ECO:0007669"/>
    <property type="project" value="UniProtKB-UniPathway"/>
</dbReference>
<sequence>MKISVFGCGYLGAVHAACMAKLGHEVVGVDVVEAHIASLAAGKAPFHEPGLPELLTEALESGRLEFTTDASRAADATVHFICVGTPQKRGENAADLAYVRAATDTVLGLLKPGDVVVGKSTVPVGTAEEIADRIAESVPEAQLIWNPEFLREGFAVKDTLHPDRLVYGFRAGDAGAEAATVLDEVYAATLAEGTPKIETDLATAQLVKVAANSFLATKISFINAMAELCEATGADVTMLADAIGHDARIGRRFLNAGVGFGGGCLPKDIRAFMARAGELGVDQALTFLREVDAINMRRRVRMVDLAREVCGGSIVSRKVAVLGAAFKPDSDDIRDSPALSVAAQMQLQGAQVTVTDPQAIDNARKKWPDLAYAETVEDAVRGAEVILVLTEWPEYVALDPTALADQVAAPRIVDGRNCLDPATWRAAGWTYRALGRP</sequence>
<dbReference type="RefSeq" id="WP_160877801.1">
    <property type="nucleotide sequence ID" value="NZ_WUEK01000005.1"/>
</dbReference>
<feature type="binding site" evidence="9">
    <location>
        <position position="208"/>
    </location>
    <ligand>
        <name>substrate</name>
    </ligand>
</feature>
<dbReference type="SUPFAM" id="SSF48179">
    <property type="entry name" value="6-phosphogluconate dehydrogenase C-terminal domain-like"/>
    <property type="match status" value="1"/>
</dbReference>
<dbReference type="UniPathway" id="UPA00038">
    <property type="reaction ID" value="UER00491"/>
</dbReference>
<dbReference type="Gene3D" id="1.20.5.100">
    <property type="entry name" value="Cytochrome c1, transmembrane anchor, C-terminal"/>
    <property type="match status" value="1"/>
</dbReference>
<feature type="binding site" evidence="10">
    <location>
        <position position="85"/>
    </location>
    <ligand>
        <name>NAD(+)</name>
        <dbReference type="ChEBI" id="CHEBI:57540"/>
    </ligand>
</feature>